<comment type="caution">
    <text evidence="1">The sequence shown here is derived from an EMBL/GenBank/DDBJ whole genome shotgun (WGS) entry which is preliminary data.</text>
</comment>
<dbReference type="AlphaFoldDB" id="A0A8H5EL77"/>
<dbReference type="EMBL" id="JAAFOW010000654">
    <property type="protein sequence ID" value="KAF5264920.1"/>
    <property type="molecule type" value="Genomic_DNA"/>
</dbReference>
<organism evidence="1 2">
    <name type="scientific">Fusarium oxysporum</name>
    <name type="common">Fusarium vascular wilt</name>
    <dbReference type="NCBI Taxonomy" id="5507"/>
    <lineage>
        <taxon>Eukaryota</taxon>
        <taxon>Fungi</taxon>
        <taxon>Dikarya</taxon>
        <taxon>Ascomycota</taxon>
        <taxon>Pezizomycotina</taxon>
        <taxon>Sordariomycetes</taxon>
        <taxon>Hypocreomycetidae</taxon>
        <taxon>Hypocreales</taxon>
        <taxon>Nectriaceae</taxon>
        <taxon>Fusarium</taxon>
        <taxon>Fusarium oxysporum species complex</taxon>
    </lineage>
</organism>
<accession>A0A8H5EL77</accession>
<gene>
    <name evidence="1" type="ORF">FOXYS1_4286</name>
</gene>
<reference evidence="1" key="1">
    <citation type="submission" date="2020-02" db="EMBL/GenBank/DDBJ databases">
        <title>Identification and distribution of gene clusters putatively required for synthesis of sphingolipid metabolism inhibitors in phylogenetically diverse species of the filamentous fungus Fusarium.</title>
        <authorList>
            <person name="Kim H.-S."/>
            <person name="Busman M."/>
            <person name="Brown D.W."/>
            <person name="Divon H."/>
            <person name="Uhlig S."/>
            <person name="Proctor R.H."/>
        </authorList>
    </citation>
    <scope>NUCLEOTIDE SEQUENCE [LARGE SCALE GENOMIC DNA]</scope>
    <source>
        <strain evidence="1">NRRL 39464</strain>
    </source>
</reference>
<dbReference type="Proteomes" id="UP000558688">
    <property type="component" value="Unassembled WGS sequence"/>
</dbReference>
<evidence type="ECO:0000313" key="2">
    <source>
        <dbReference type="Proteomes" id="UP000558688"/>
    </source>
</evidence>
<proteinExistence type="predicted"/>
<evidence type="ECO:0000313" key="1">
    <source>
        <dbReference type="EMBL" id="KAF5264920.1"/>
    </source>
</evidence>
<protein>
    <submittedName>
        <fullName evidence="1">Uncharacterized protein</fullName>
    </submittedName>
</protein>
<name>A0A8H5EL77_FUSOX</name>
<sequence length="122" mass="14206">MLRNPKVTLEIDLDEGAWSQVPQHYRLLLMAMVEFSITGLQLEKDLEGQREGLTNKEERYLLRHGCMPVRSLKVVHYRQTEILSNSEDEITGMNRHRPTDHSYGWTASIVENGTPRRTIWEG</sequence>